<gene>
    <name evidence="2" type="ORF">KFL_000530475</name>
</gene>
<feature type="compositionally biased region" description="Basic and acidic residues" evidence="1">
    <location>
        <begin position="1"/>
        <end position="49"/>
    </location>
</feature>
<evidence type="ECO:0000256" key="1">
    <source>
        <dbReference type="SAM" id="MobiDB-lite"/>
    </source>
</evidence>
<keyword evidence="3" id="KW-1185">Reference proteome</keyword>
<feature type="region of interest" description="Disordered" evidence="1">
    <location>
        <begin position="1"/>
        <end position="92"/>
    </location>
</feature>
<sequence length="371" mass="40359">MEERAERRLKEEAEKEERRLAREAQREAKKKEEEKRRAAKRAREIEGESNKAGQSGRGPRKKRKDPPSETIAAPYQLSGGGLPEPPACDPDGDNAAFGPGGHALAWQTQPFLAPGQYYGLNGTTDSMVLRTQWYYGLNGPKQLLLLGCLRCRASLQLLKRSEDAMVQRPACPFSSWNDKIVERTGLPCGGIALAVQEGGEEVERFDKDFVQKFSNFDSASSCWTSAAKPAVNVGGDLTSREVPLIQGVPLLRQHLSTKHCSNFGTAGLHAVVDASIEKLGHEGLSGKGEDGYMGQVTSFIRNFEAGEEQTPFCESVSNLVVFLGLFIGGENLACTSACCEVLRAVSLVCFHMHNLGGAGTESNLVKNSKDK</sequence>
<organism evidence="2 3">
    <name type="scientific">Klebsormidium nitens</name>
    <name type="common">Green alga</name>
    <name type="synonym">Ulothrix nitens</name>
    <dbReference type="NCBI Taxonomy" id="105231"/>
    <lineage>
        <taxon>Eukaryota</taxon>
        <taxon>Viridiplantae</taxon>
        <taxon>Streptophyta</taxon>
        <taxon>Klebsormidiophyceae</taxon>
        <taxon>Klebsormidiales</taxon>
        <taxon>Klebsormidiaceae</taxon>
        <taxon>Klebsormidium</taxon>
    </lineage>
</organism>
<dbReference type="EMBL" id="DF237002">
    <property type="protein sequence ID" value="GAQ80422.1"/>
    <property type="molecule type" value="Genomic_DNA"/>
</dbReference>
<name>A0A1Y1HRJ2_KLENI</name>
<accession>A0A1Y1HRJ2</accession>
<reference evidence="2 3" key="1">
    <citation type="journal article" date="2014" name="Nat. Commun.">
        <title>Klebsormidium flaccidum genome reveals primary factors for plant terrestrial adaptation.</title>
        <authorList>
            <person name="Hori K."/>
            <person name="Maruyama F."/>
            <person name="Fujisawa T."/>
            <person name="Togashi T."/>
            <person name="Yamamoto N."/>
            <person name="Seo M."/>
            <person name="Sato S."/>
            <person name="Yamada T."/>
            <person name="Mori H."/>
            <person name="Tajima N."/>
            <person name="Moriyama T."/>
            <person name="Ikeuchi M."/>
            <person name="Watanabe M."/>
            <person name="Wada H."/>
            <person name="Kobayashi K."/>
            <person name="Saito M."/>
            <person name="Masuda T."/>
            <person name="Sasaki-Sekimoto Y."/>
            <person name="Mashiguchi K."/>
            <person name="Awai K."/>
            <person name="Shimojima M."/>
            <person name="Masuda S."/>
            <person name="Iwai M."/>
            <person name="Nobusawa T."/>
            <person name="Narise T."/>
            <person name="Kondo S."/>
            <person name="Saito H."/>
            <person name="Sato R."/>
            <person name="Murakawa M."/>
            <person name="Ihara Y."/>
            <person name="Oshima-Yamada Y."/>
            <person name="Ohtaka K."/>
            <person name="Satoh M."/>
            <person name="Sonobe K."/>
            <person name="Ishii M."/>
            <person name="Ohtani R."/>
            <person name="Kanamori-Sato M."/>
            <person name="Honoki R."/>
            <person name="Miyazaki D."/>
            <person name="Mochizuki H."/>
            <person name="Umetsu J."/>
            <person name="Higashi K."/>
            <person name="Shibata D."/>
            <person name="Kamiya Y."/>
            <person name="Sato N."/>
            <person name="Nakamura Y."/>
            <person name="Tabata S."/>
            <person name="Ida S."/>
            <person name="Kurokawa K."/>
            <person name="Ohta H."/>
        </authorList>
    </citation>
    <scope>NUCLEOTIDE SEQUENCE [LARGE SCALE GENOMIC DNA]</scope>
    <source>
        <strain evidence="2 3">NIES-2285</strain>
    </source>
</reference>
<evidence type="ECO:0000313" key="2">
    <source>
        <dbReference type="EMBL" id="GAQ80422.1"/>
    </source>
</evidence>
<dbReference type="Proteomes" id="UP000054558">
    <property type="component" value="Unassembled WGS sequence"/>
</dbReference>
<protein>
    <submittedName>
        <fullName evidence="2">Uncharacterized protein</fullName>
    </submittedName>
</protein>
<dbReference type="AlphaFoldDB" id="A0A1Y1HRJ2"/>
<proteinExistence type="predicted"/>
<evidence type="ECO:0000313" key="3">
    <source>
        <dbReference type="Proteomes" id="UP000054558"/>
    </source>
</evidence>